<dbReference type="InterPro" id="IPR011008">
    <property type="entry name" value="Dimeric_a/b-barrel"/>
</dbReference>
<sequence length="105" mass="11341">MLKLVAVWSAPKPEDREAFETAYANVHAPLARALPNLTSLETILVAEGLEGAEAGAYRFAIMTWADKAAMERDEQTPEWLALRADAGGMIERFGVTLVSSIGHVG</sequence>
<dbReference type="GO" id="GO:0016491">
    <property type="term" value="F:oxidoreductase activity"/>
    <property type="evidence" value="ECO:0007669"/>
    <property type="project" value="InterPro"/>
</dbReference>
<evidence type="ECO:0000313" key="3">
    <source>
        <dbReference type="Proteomes" id="UP000321464"/>
    </source>
</evidence>
<evidence type="ECO:0000313" key="2">
    <source>
        <dbReference type="EMBL" id="GEN99003.1"/>
    </source>
</evidence>
<dbReference type="Gene3D" id="3.30.70.100">
    <property type="match status" value="1"/>
</dbReference>
<dbReference type="AlphaFoldDB" id="A0A512AH36"/>
<reference evidence="2 3" key="1">
    <citation type="submission" date="2019-07" db="EMBL/GenBank/DDBJ databases">
        <title>Whole genome shotgun sequence of Novosphingobium sediminis NBRC 106119.</title>
        <authorList>
            <person name="Hosoyama A."/>
            <person name="Uohara A."/>
            <person name="Ohji S."/>
            <person name="Ichikawa N."/>
        </authorList>
    </citation>
    <scope>NUCLEOTIDE SEQUENCE [LARGE SCALE GENOMIC DNA]</scope>
    <source>
        <strain evidence="2 3">NBRC 106119</strain>
    </source>
</reference>
<evidence type="ECO:0000259" key="1">
    <source>
        <dbReference type="Pfam" id="PF07110"/>
    </source>
</evidence>
<dbReference type="EMBL" id="BJYR01000005">
    <property type="protein sequence ID" value="GEN99003.1"/>
    <property type="molecule type" value="Genomic_DNA"/>
</dbReference>
<protein>
    <recommendedName>
        <fullName evidence="1">EthD domain-containing protein</fullName>
    </recommendedName>
</protein>
<dbReference type="RefSeq" id="WP_170233755.1">
    <property type="nucleotide sequence ID" value="NZ_BJYR01000005.1"/>
</dbReference>
<keyword evidence="3" id="KW-1185">Reference proteome</keyword>
<gene>
    <name evidence="2" type="ORF">NSE01_08360</name>
</gene>
<dbReference type="Proteomes" id="UP000321464">
    <property type="component" value="Unassembled WGS sequence"/>
</dbReference>
<name>A0A512AH36_9SPHN</name>
<accession>A0A512AH36</accession>
<feature type="domain" description="EthD" evidence="1">
    <location>
        <begin position="13"/>
        <end position="90"/>
    </location>
</feature>
<organism evidence="2 3">
    <name type="scientific">Novosphingobium sediminis</name>
    <dbReference type="NCBI Taxonomy" id="707214"/>
    <lineage>
        <taxon>Bacteria</taxon>
        <taxon>Pseudomonadati</taxon>
        <taxon>Pseudomonadota</taxon>
        <taxon>Alphaproteobacteria</taxon>
        <taxon>Sphingomonadales</taxon>
        <taxon>Sphingomonadaceae</taxon>
        <taxon>Novosphingobium</taxon>
    </lineage>
</organism>
<proteinExistence type="predicted"/>
<dbReference type="InterPro" id="IPR009799">
    <property type="entry name" value="EthD_dom"/>
</dbReference>
<comment type="caution">
    <text evidence="2">The sequence shown here is derived from an EMBL/GenBank/DDBJ whole genome shotgun (WGS) entry which is preliminary data.</text>
</comment>
<dbReference type="NCBIfam" id="TIGR02118">
    <property type="entry name" value="EthD family reductase"/>
    <property type="match status" value="1"/>
</dbReference>
<dbReference type="SUPFAM" id="SSF54909">
    <property type="entry name" value="Dimeric alpha+beta barrel"/>
    <property type="match status" value="1"/>
</dbReference>
<dbReference type="Pfam" id="PF07110">
    <property type="entry name" value="EthD"/>
    <property type="match status" value="1"/>
</dbReference>